<dbReference type="SFLD" id="SFLDG01129">
    <property type="entry name" value="C1.5:_HAD__Beta-PGM__Phosphata"/>
    <property type="match status" value="1"/>
</dbReference>
<name>A0AAE3EA71_9FIRM</name>
<sequence length="219" mass="24960">MIKAILLDMYGVIIKQTGDDFVPYIHRTHPELTAEQIQSPWFRANAGEVTSLDIWRELGFTEDPEELEKEYLDTLELNDNVLDFLRSAQGKYKLALISNDSSGWSRYVREKFQLNQYFDAISISGDIGIKKPDERIFRMTLEKLDVPASDCLYVDDRVKNLKATGLLGMHAVQLNSRGEEYAGTSFATFRELTQALEEGRLETSEATGLRPNVTMPSFH</sequence>
<dbReference type="EMBL" id="JAJEQR010000015">
    <property type="protein sequence ID" value="MCC2230730.1"/>
    <property type="molecule type" value="Genomic_DNA"/>
</dbReference>
<proteinExistence type="predicted"/>
<gene>
    <name evidence="2" type="ORF">LKD81_06905</name>
</gene>
<dbReference type="InterPro" id="IPR006439">
    <property type="entry name" value="HAD-SF_hydro_IA"/>
</dbReference>
<organism evidence="2 3">
    <name type="scientific">Hominifimenecus microfluidus</name>
    <dbReference type="NCBI Taxonomy" id="2885348"/>
    <lineage>
        <taxon>Bacteria</taxon>
        <taxon>Bacillati</taxon>
        <taxon>Bacillota</taxon>
        <taxon>Clostridia</taxon>
        <taxon>Lachnospirales</taxon>
        <taxon>Lachnospiraceae</taxon>
        <taxon>Hominifimenecus</taxon>
    </lineage>
</organism>
<dbReference type="InterPro" id="IPR036412">
    <property type="entry name" value="HAD-like_sf"/>
</dbReference>
<dbReference type="SFLD" id="SFLDS00003">
    <property type="entry name" value="Haloacid_Dehalogenase"/>
    <property type="match status" value="1"/>
</dbReference>
<dbReference type="Gene3D" id="3.40.50.1000">
    <property type="entry name" value="HAD superfamily/HAD-like"/>
    <property type="match status" value="1"/>
</dbReference>
<dbReference type="NCBIfam" id="TIGR01509">
    <property type="entry name" value="HAD-SF-IA-v3"/>
    <property type="match status" value="1"/>
</dbReference>
<dbReference type="PANTHER" id="PTHR43611">
    <property type="entry name" value="ALPHA-D-GLUCOSE 1-PHOSPHATE PHOSPHATASE"/>
    <property type="match status" value="1"/>
</dbReference>
<comment type="caution">
    <text evidence="2">The sequence shown here is derived from an EMBL/GenBank/DDBJ whole genome shotgun (WGS) entry which is preliminary data.</text>
</comment>
<dbReference type="InterPro" id="IPR023214">
    <property type="entry name" value="HAD_sf"/>
</dbReference>
<keyword evidence="2" id="KW-0378">Hydrolase</keyword>
<dbReference type="SUPFAM" id="SSF56784">
    <property type="entry name" value="HAD-like"/>
    <property type="match status" value="1"/>
</dbReference>
<protein>
    <submittedName>
        <fullName evidence="2">HAD family hydrolase</fullName>
    </submittedName>
</protein>
<dbReference type="Pfam" id="PF00702">
    <property type="entry name" value="Hydrolase"/>
    <property type="match status" value="1"/>
</dbReference>
<dbReference type="Proteomes" id="UP001198182">
    <property type="component" value="Unassembled WGS sequence"/>
</dbReference>
<dbReference type="PANTHER" id="PTHR43611:SF3">
    <property type="entry name" value="FLAVIN MONONUCLEOTIDE HYDROLASE 1, CHLOROPLATIC"/>
    <property type="match status" value="1"/>
</dbReference>
<accession>A0AAE3EA71</accession>
<dbReference type="NCBIfam" id="TIGR01549">
    <property type="entry name" value="HAD-SF-IA-v1"/>
    <property type="match status" value="1"/>
</dbReference>
<dbReference type="AlphaFoldDB" id="A0AAE3EA71"/>
<dbReference type="GO" id="GO:0016787">
    <property type="term" value="F:hydrolase activity"/>
    <property type="evidence" value="ECO:0007669"/>
    <property type="project" value="UniProtKB-KW"/>
</dbReference>
<dbReference type="RefSeq" id="WP_308453366.1">
    <property type="nucleotide sequence ID" value="NZ_JAJEQR010000015.1"/>
</dbReference>
<evidence type="ECO:0000313" key="2">
    <source>
        <dbReference type="EMBL" id="MCC2230730.1"/>
    </source>
</evidence>
<reference evidence="2" key="1">
    <citation type="submission" date="2021-10" db="EMBL/GenBank/DDBJ databases">
        <title>Anaerobic single-cell dispensing facilitates the cultivation of human gut bacteria.</title>
        <authorList>
            <person name="Afrizal A."/>
        </authorList>
    </citation>
    <scope>NUCLEOTIDE SEQUENCE</scope>
    <source>
        <strain evidence="2">CLA-AA-H215</strain>
    </source>
</reference>
<keyword evidence="3" id="KW-1185">Reference proteome</keyword>
<evidence type="ECO:0000256" key="1">
    <source>
        <dbReference type="SAM" id="MobiDB-lite"/>
    </source>
</evidence>
<dbReference type="PRINTS" id="PR00413">
    <property type="entry name" value="HADHALOGNASE"/>
</dbReference>
<feature type="region of interest" description="Disordered" evidence="1">
    <location>
        <begin position="200"/>
        <end position="219"/>
    </location>
</feature>
<evidence type="ECO:0000313" key="3">
    <source>
        <dbReference type="Proteomes" id="UP001198182"/>
    </source>
</evidence>